<dbReference type="Proteomes" id="UP000480684">
    <property type="component" value="Unassembled WGS sequence"/>
</dbReference>
<accession>A0A7C9UZU4</accession>
<sequence length="324" mass="33476">MASETPVCWIMQPVHPVAGVLLAEAGIDVHQGAQAPAAPARVRALVSRNAPVDASLMDRLPELAVVAKHGAGIDAIDMAAADARGIVVVATPGANAQSVAEHALMLMLAVAKRLVAADKAMRADDFAFKFRSDFRELQGLTLGIVGLGDSGRRLARMAGLGLGMRVVAHSPSVPDAVFAEWGVTRLSLAELLACADVVSLHVPARPDNARMFGAAAFAAMKPGAILVNTARGSLVDETALAEALSSGRLGGAGLDVFAPEPPLPGNPLLVLDNVVLSPHAAGSTGAALERMARAVAEQVIDVLAGRRPAHLANPATWDRRQTKE</sequence>
<dbReference type="InterPro" id="IPR006139">
    <property type="entry name" value="D-isomer_2_OHA_DH_cat_dom"/>
</dbReference>
<dbReference type="Pfam" id="PF00389">
    <property type="entry name" value="2-Hacid_dh"/>
    <property type="match status" value="1"/>
</dbReference>
<dbReference type="RefSeq" id="WP_163679306.1">
    <property type="nucleotide sequence ID" value="NZ_JAAIYP010000038.1"/>
</dbReference>
<feature type="domain" description="D-isomer specific 2-hydroxyacid dehydrogenase catalytic" evidence="5">
    <location>
        <begin position="40"/>
        <end position="313"/>
    </location>
</feature>
<gene>
    <name evidence="7" type="ORF">G4223_11100</name>
</gene>
<evidence type="ECO:0000313" key="8">
    <source>
        <dbReference type="Proteomes" id="UP000480684"/>
    </source>
</evidence>
<organism evidence="7 8">
    <name type="scientific">Magnetospirillum aberrantis SpK</name>
    <dbReference type="NCBI Taxonomy" id="908842"/>
    <lineage>
        <taxon>Bacteria</taxon>
        <taxon>Pseudomonadati</taxon>
        <taxon>Pseudomonadota</taxon>
        <taxon>Alphaproteobacteria</taxon>
        <taxon>Rhodospirillales</taxon>
        <taxon>Rhodospirillaceae</taxon>
        <taxon>Magnetospirillum</taxon>
    </lineage>
</organism>
<evidence type="ECO:0000259" key="6">
    <source>
        <dbReference type="Pfam" id="PF02826"/>
    </source>
</evidence>
<comment type="caution">
    <text evidence="7">The sequence shown here is derived from an EMBL/GenBank/DDBJ whole genome shotgun (WGS) entry which is preliminary data.</text>
</comment>
<evidence type="ECO:0000256" key="4">
    <source>
        <dbReference type="RuleBase" id="RU003719"/>
    </source>
</evidence>
<dbReference type="InterPro" id="IPR006140">
    <property type="entry name" value="D-isomer_DH_NAD-bd"/>
</dbReference>
<evidence type="ECO:0000256" key="3">
    <source>
        <dbReference type="ARBA" id="ARBA00023027"/>
    </source>
</evidence>
<evidence type="ECO:0008006" key="9">
    <source>
        <dbReference type="Google" id="ProtNLM"/>
    </source>
</evidence>
<protein>
    <recommendedName>
        <fullName evidence="9">Hydroxyacid dehydrogenase</fullName>
    </recommendedName>
</protein>
<evidence type="ECO:0000256" key="2">
    <source>
        <dbReference type="ARBA" id="ARBA00023002"/>
    </source>
</evidence>
<keyword evidence="8" id="KW-1185">Reference proteome</keyword>
<dbReference type="SUPFAM" id="SSF52283">
    <property type="entry name" value="Formate/glycerate dehydrogenase catalytic domain-like"/>
    <property type="match status" value="1"/>
</dbReference>
<evidence type="ECO:0000313" key="7">
    <source>
        <dbReference type="EMBL" id="NFV80654.1"/>
    </source>
</evidence>
<dbReference type="InterPro" id="IPR029753">
    <property type="entry name" value="D-isomer_DH_CS"/>
</dbReference>
<comment type="similarity">
    <text evidence="1 4">Belongs to the D-isomer specific 2-hydroxyacid dehydrogenase family.</text>
</comment>
<keyword evidence="3" id="KW-0520">NAD</keyword>
<dbReference type="GO" id="GO:0051287">
    <property type="term" value="F:NAD binding"/>
    <property type="evidence" value="ECO:0007669"/>
    <property type="project" value="InterPro"/>
</dbReference>
<reference evidence="7 8" key="1">
    <citation type="submission" date="2020-02" db="EMBL/GenBank/DDBJ databases">
        <authorList>
            <person name="Dziuba M."/>
            <person name="Kuznetsov B."/>
            <person name="Mardanov A."/>
            <person name="Ravin N."/>
            <person name="Grouzdev D."/>
        </authorList>
    </citation>
    <scope>NUCLEOTIDE SEQUENCE [LARGE SCALE GENOMIC DNA]</scope>
    <source>
        <strain evidence="7 8">SpK</strain>
    </source>
</reference>
<proteinExistence type="inferred from homology"/>
<feature type="domain" description="D-isomer specific 2-hydroxyacid dehydrogenase NAD-binding" evidence="6">
    <location>
        <begin position="104"/>
        <end position="281"/>
    </location>
</feature>
<evidence type="ECO:0000259" key="5">
    <source>
        <dbReference type="Pfam" id="PF00389"/>
    </source>
</evidence>
<dbReference type="EMBL" id="JAAIYP010000038">
    <property type="protein sequence ID" value="NFV80654.1"/>
    <property type="molecule type" value="Genomic_DNA"/>
</dbReference>
<evidence type="ECO:0000256" key="1">
    <source>
        <dbReference type="ARBA" id="ARBA00005854"/>
    </source>
</evidence>
<dbReference type="AlphaFoldDB" id="A0A7C9UZU4"/>
<dbReference type="PROSITE" id="PS00670">
    <property type="entry name" value="D_2_HYDROXYACID_DH_2"/>
    <property type="match status" value="1"/>
</dbReference>
<dbReference type="InterPro" id="IPR036291">
    <property type="entry name" value="NAD(P)-bd_dom_sf"/>
</dbReference>
<dbReference type="PANTHER" id="PTHR42789">
    <property type="entry name" value="D-ISOMER SPECIFIC 2-HYDROXYACID DEHYDROGENASE FAMILY PROTEIN (AFU_ORTHOLOGUE AFUA_6G10090)"/>
    <property type="match status" value="1"/>
</dbReference>
<dbReference type="GO" id="GO:0016616">
    <property type="term" value="F:oxidoreductase activity, acting on the CH-OH group of donors, NAD or NADP as acceptor"/>
    <property type="evidence" value="ECO:0007669"/>
    <property type="project" value="InterPro"/>
</dbReference>
<keyword evidence="2 4" id="KW-0560">Oxidoreductase</keyword>
<dbReference type="Gene3D" id="3.40.50.720">
    <property type="entry name" value="NAD(P)-binding Rossmann-like Domain"/>
    <property type="match status" value="2"/>
</dbReference>
<dbReference type="PROSITE" id="PS00671">
    <property type="entry name" value="D_2_HYDROXYACID_DH_3"/>
    <property type="match status" value="1"/>
</dbReference>
<dbReference type="PANTHER" id="PTHR42789:SF1">
    <property type="entry name" value="D-ISOMER SPECIFIC 2-HYDROXYACID DEHYDROGENASE FAMILY PROTEIN (AFU_ORTHOLOGUE AFUA_6G10090)"/>
    <property type="match status" value="1"/>
</dbReference>
<dbReference type="Pfam" id="PF02826">
    <property type="entry name" value="2-Hacid_dh_C"/>
    <property type="match status" value="1"/>
</dbReference>
<name>A0A7C9UZU4_9PROT</name>
<dbReference type="FunFam" id="3.40.50.720:FF:000203">
    <property type="entry name" value="D-3-phosphoglycerate dehydrogenase (SerA)"/>
    <property type="match status" value="1"/>
</dbReference>
<dbReference type="SUPFAM" id="SSF51735">
    <property type="entry name" value="NAD(P)-binding Rossmann-fold domains"/>
    <property type="match status" value="1"/>
</dbReference>
<dbReference type="InterPro" id="IPR050857">
    <property type="entry name" value="D-2-hydroxyacid_DH"/>
</dbReference>